<dbReference type="PANTHER" id="PTHR39161">
    <property type="entry name" value="ADAPTER PROTEIN MECA"/>
    <property type="match status" value="1"/>
</dbReference>
<gene>
    <name evidence="2" type="ORF">IAA89_04000</name>
</gene>
<proteinExistence type="inferred from homology"/>
<accession>A0A9D9E7E1</accession>
<dbReference type="AlphaFoldDB" id="A0A9D9E7E1"/>
<evidence type="ECO:0000313" key="2">
    <source>
        <dbReference type="EMBL" id="MBO8441593.1"/>
    </source>
</evidence>
<protein>
    <submittedName>
        <fullName evidence="2">Adaptor protein MecA</fullName>
    </submittedName>
</protein>
<sequence>MKFEHINNDAIHIFLSKQDLEDRGMSVMNLLGDKSEMEHFFFDLLKEIDDNGDFKHNDSVAFQIIPNKEGLELLVTKNGVDLELLNKFTNISNKVNDFKDTDSNTTKIDNYNNSSLKQLFKVDNLHDIKLLEESLLDNSNYYDDSLFLYNGNYYLLFKFKNMSSLNKCIPIVEEFLNKVDLSVDIIEEHGKNILNIDVLTELNKLYE</sequence>
<comment type="caution">
    <text evidence="2">The sequence shown here is derived from an EMBL/GenBank/DDBJ whole genome shotgun (WGS) entry which is preliminary data.</text>
</comment>
<dbReference type="InterPro" id="IPR008681">
    <property type="entry name" value="Neg-reg_MecA"/>
</dbReference>
<dbReference type="PANTHER" id="PTHR39161:SF1">
    <property type="entry name" value="ADAPTER PROTEIN MECA 1"/>
    <property type="match status" value="1"/>
</dbReference>
<dbReference type="Pfam" id="PF05389">
    <property type="entry name" value="MecA"/>
    <property type="match status" value="1"/>
</dbReference>
<organism evidence="2 3">
    <name type="scientific">Candidatus Gallilactobacillus intestinavium</name>
    <dbReference type="NCBI Taxonomy" id="2840838"/>
    <lineage>
        <taxon>Bacteria</taxon>
        <taxon>Bacillati</taxon>
        <taxon>Bacillota</taxon>
        <taxon>Bacilli</taxon>
        <taxon>Lactobacillales</taxon>
        <taxon>Lactobacillaceae</taxon>
        <taxon>Lactobacillaceae incertae sedis</taxon>
        <taxon>Candidatus Gallilactobacillus</taxon>
    </lineage>
</organism>
<evidence type="ECO:0000256" key="1">
    <source>
        <dbReference type="ARBA" id="ARBA00005397"/>
    </source>
</evidence>
<evidence type="ECO:0000313" key="3">
    <source>
        <dbReference type="Proteomes" id="UP000823614"/>
    </source>
</evidence>
<dbReference type="EMBL" id="JADIMP010000063">
    <property type="protein sequence ID" value="MBO8441593.1"/>
    <property type="molecule type" value="Genomic_DNA"/>
</dbReference>
<dbReference type="Gene3D" id="3.30.70.1950">
    <property type="match status" value="1"/>
</dbReference>
<reference evidence="2" key="2">
    <citation type="journal article" date="2021" name="PeerJ">
        <title>Extensive microbial diversity within the chicken gut microbiome revealed by metagenomics and culture.</title>
        <authorList>
            <person name="Gilroy R."/>
            <person name="Ravi A."/>
            <person name="Getino M."/>
            <person name="Pursley I."/>
            <person name="Horton D.L."/>
            <person name="Alikhan N.F."/>
            <person name="Baker D."/>
            <person name="Gharbi K."/>
            <person name="Hall N."/>
            <person name="Watson M."/>
            <person name="Adriaenssens E.M."/>
            <person name="Foster-Nyarko E."/>
            <person name="Jarju S."/>
            <person name="Secka A."/>
            <person name="Antonio M."/>
            <person name="Oren A."/>
            <person name="Chaudhuri R.R."/>
            <person name="La Ragione R."/>
            <person name="Hildebrand F."/>
            <person name="Pallen M.J."/>
        </authorList>
    </citation>
    <scope>NUCLEOTIDE SEQUENCE</scope>
    <source>
        <strain evidence="2">C6-149</strain>
    </source>
</reference>
<dbReference type="InterPro" id="IPR038471">
    <property type="entry name" value="MecA_C_sf"/>
</dbReference>
<reference evidence="2" key="1">
    <citation type="submission" date="2020-10" db="EMBL/GenBank/DDBJ databases">
        <authorList>
            <person name="Gilroy R."/>
        </authorList>
    </citation>
    <scope>NUCLEOTIDE SEQUENCE</scope>
    <source>
        <strain evidence="2">C6-149</strain>
    </source>
</reference>
<dbReference type="Proteomes" id="UP000823614">
    <property type="component" value="Unassembled WGS sequence"/>
</dbReference>
<name>A0A9D9E7E1_9LACO</name>
<comment type="similarity">
    <text evidence="1">Belongs to the MecA family.</text>
</comment>